<dbReference type="SUPFAM" id="SSF55729">
    <property type="entry name" value="Acyl-CoA N-acyltransferases (Nat)"/>
    <property type="match status" value="1"/>
</dbReference>
<accession>A0A542E0S6</accession>
<keyword evidence="2" id="KW-1185">Reference proteome</keyword>
<proteinExistence type="predicted"/>
<organism evidence="1 2">
    <name type="scientific">Lapillicoccus jejuensis</name>
    <dbReference type="NCBI Taxonomy" id="402171"/>
    <lineage>
        <taxon>Bacteria</taxon>
        <taxon>Bacillati</taxon>
        <taxon>Actinomycetota</taxon>
        <taxon>Actinomycetes</taxon>
        <taxon>Micrococcales</taxon>
        <taxon>Intrasporangiaceae</taxon>
        <taxon>Lapillicoccus</taxon>
    </lineage>
</organism>
<evidence type="ECO:0000313" key="2">
    <source>
        <dbReference type="Proteomes" id="UP000317893"/>
    </source>
</evidence>
<protein>
    <recommendedName>
        <fullName evidence="3">GNAT family N-acetyltransferase</fullName>
    </recommendedName>
</protein>
<comment type="caution">
    <text evidence="1">The sequence shown here is derived from an EMBL/GenBank/DDBJ whole genome shotgun (WGS) entry which is preliminary data.</text>
</comment>
<dbReference type="InterPro" id="IPR016181">
    <property type="entry name" value="Acyl_CoA_acyltransferase"/>
</dbReference>
<dbReference type="EMBL" id="VFMN01000001">
    <property type="protein sequence ID" value="TQJ08926.1"/>
    <property type="molecule type" value="Genomic_DNA"/>
</dbReference>
<dbReference type="Proteomes" id="UP000317893">
    <property type="component" value="Unassembled WGS sequence"/>
</dbReference>
<gene>
    <name evidence="1" type="ORF">FB458_2027</name>
</gene>
<dbReference type="OrthoDB" id="5145866at2"/>
<dbReference type="AlphaFoldDB" id="A0A542E0S6"/>
<reference evidence="1 2" key="1">
    <citation type="submission" date="2019-06" db="EMBL/GenBank/DDBJ databases">
        <title>Sequencing the genomes of 1000 actinobacteria strains.</title>
        <authorList>
            <person name="Klenk H.-P."/>
        </authorList>
    </citation>
    <scope>NUCLEOTIDE SEQUENCE [LARGE SCALE GENOMIC DNA]</scope>
    <source>
        <strain evidence="1 2">DSM 18607</strain>
    </source>
</reference>
<dbReference type="RefSeq" id="WP_141848376.1">
    <property type="nucleotide sequence ID" value="NZ_BAAAPR010000005.1"/>
</dbReference>
<dbReference type="Gene3D" id="3.40.630.30">
    <property type="match status" value="1"/>
</dbReference>
<name>A0A542E0S6_9MICO</name>
<evidence type="ECO:0000313" key="1">
    <source>
        <dbReference type="EMBL" id="TQJ08926.1"/>
    </source>
</evidence>
<sequence>MSAAQPVREPLRVRRASGDDALVVGALRLQAARAAGAPAEPGFLDRFARVWDAQAHPTWVAEHAGRHAGVLIARVVADLPWPGVVAAARLETVTLFVAADAAPYDAEVRAALTAALRGWAREVGHTVAA</sequence>
<evidence type="ECO:0008006" key="3">
    <source>
        <dbReference type="Google" id="ProtNLM"/>
    </source>
</evidence>